<dbReference type="EMBL" id="JARJLG010000290">
    <property type="protein sequence ID" value="KAJ7719558.1"/>
    <property type="molecule type" value="Genomic_DNA"/>
</dbReference>
<organism evidence="1 2">
    <name type="scientific">Mycena maculata</name>
    <dbReference type="NCBI Taxonomy" id="230809"/>
    <lineage>
        <taxon>Eukaryota</taxon>
        <taxon>Fungi</taxon>
        <taxon>Dikarya</taxon>
        <taxon>Basidiomycota</taxon>
        <taxon>Agaricomycotina</taxon>
        <taxon>Agaricomycetes</taxon>
        <taxon>Agaricomycetidae</taxon>
        <taxon>Agaricales</taxon>
        <taxon>Marasmiineae</taxon>
        <taxon>Mycenaceae</taxon>
        <taxon>Mycena</taxon>
    </lineage>
</organism>
<sequence>MSCGQISDCEDECQFGLPSVSTVPQAESDIFGLANGLAPAQTGFSGLGLDLSGDQSPSPAYRLASPFDGLASPFARFAEKTGLCVFLVPVGLVSQSECVDYDCANYYIMPTLTPNTNTSNFIGETD</sequence>
<name>A0AAD7HFT4_9AGAR</name>
<dbReference type="AlphaFoldDB" id="A0AAD7HFT4"/>
<evidence type="ECO:0000313" key="2">
    <source>
        <dbReference type="Proteomes" id="UP001215280"/>
    </source>
</evidence>
<evidence type="ECO:0000313" key="1">
    <source>
        <dbReference type="EMBL" id="KAJ7719558.1"/>
    </source>
</evidence>
<keyword evidence="2" id="KW-1185">Reference proteome</keyword>
<gene>
    <name evidence="1" type="ORF">DFH07DRAFT_784617</name>
</gene>
<reference evidence="1" key="1">
    <citation type="submission" date="2023-03" db="EMBL/GenBank/DDBJ databases">
        <title>Massive genome expansion in bonnet fungi (Mycena s.s.) driven by repeated elements and novel gene families across ecological guilds.</title>
        <authorList>
            <consortium name="Lawrence Berkeley National Laboratory"/>
            <person name="Harder C.B."/>
            <person name="Miyauchi S."/>
            <person name="Viragh M."/>
            <person name="Kuo A."/>
            <person name="Thoen E."/>
            <person name="Andreopoulos B."/>
            <person name="Lu D."/>
            <person name="Skrede I."/>
            <person name="Drula E."/>
            <person name="Henrissat B."/>
            <person name="Morin E."/>
            <person name="Kohler A."/>
            <person name="Barry K."/>
            <person name="LaButti K."/>
            <person name="Morin E."/>
            <person name="Salamov A."/>
            <person name="Lipzen A."/>
            <person name="Mereny Z."/>
            <person name="Hegedus B."/>
            <person name="Baldrian P."/>
            <person name="Stursova M."/>
            <person name="Weitz H."/>
            <person name="Taylor A."/>
            <person name="Grigoriev I.V."/>
            <person name="Nagy L.G."/>
            <person name="Martin F."/>
            <person name="Kauserud H."/>
        </authorList>
    </citation>
    <scope>NUCLEOTIDE SEQUENCE</scope>
    <source>
        <strain evidence="1">CBHHK188m</strain>
    </source>
</reference>
<accession>A0AAD7HFT4</accession>
<comment type="caution">
    <text evidence="1">The sequence shown here is derived from an EMBL/GenBank/DDBJ whole genome shotgun (WGS) entry which is preliminary data.</text>
</comment>
<protein>
    <submittedName>
        <fullName evidence="1">Uncharacterized protein</fullName>
    </submittedName>
</protein>
<proteinExistence type="predicted"/>
<dbReference type="Proteomes" id="UP001215280">
    <property type="component" value="Unassembled WGS sequence"/>
</dbReference>